<name>A0A0E2Z223_9GAMM</name>
<dbReference type="OrthoDB" id="7238323at2"/>
<feature type="transmembrane region" description="Helical" evidence="1">
    <location>
        <begin position="180"/>
        <end position="205"/>
    </location>
</feature>
<keyword evidence="1" id="KW-0812">Transmembrane</keyword>
<dbReference type="Proteomes" id="UP000028839">
    <property type="component" value="Unassembled WGS sequence"/>
</dbReference>
<reference evidence="2 3" key="1">
    <citation type="submission" date="2014-07" db="EMBL/GenBank/DDBJ databases">
        <title>Comparative analysis of Nitrosococcus oceani genome inventories of strains from Pacific and Atlantic gyres.</title>
        <authorList>
            <person name="Lim C.K."/>
            <person name="Wang L."/>
            <person name="Sayavedra-Soto L.A."/>
            <person name="Klotz M.G."/>
        </authorList>
    </citation>
    <scope>NUCLEOTIDE SEQUENCE [LARGE SCALE GENOMIC DNA]</scope>
    <source>
        <strain evidence="2 3">C-27</strain>
    </source>
</reference>
<dbReference type="InterPro" id="IPR005625">
    <property type="entry name" value="PepSY-ass_TM"/>
</dbReference>
<evidence type="ECO:0000313" key="3">
    <source>
        <dbReference type="Proteomes" id="UP000028839"/>
    </source>
</evidence>
<dbReference type="PANTHER" id="PTHR34219:SF3">
    <property type="entry name" value="BLL7967 PROTEIN"/>
    <property type="match status" value="1"/>
</dbReference>
<proteinExistence type="predicted"/>
<accession>A0A0E2Z223</accession>
<dbReference type="HOGENOM" id="CLU_031962_4_2_6"/>
<keyword evidence="1" id="KW-1133">Transmembrane helix</keyword>
<dbReference type="EMBL" id="JPGN01000060">
    <property type="protein sequence ID" value="KFI19216.1"/>
    <property type="molecule type" value="Genomic_DNA"/>
</dbReference>
<dbReference type="AlphaFoldDB" id="A0A0E2Z223"/>
<dbReference type="PANTHER" id="PTHR34219">
    <property type="entry name" value="IRON-REGULATED INNER MEMBRANE PROTEIN-RELATED"/>
    <property type="match status" value="1"/>
</dbReference>
<feature type="transmembrane region" description="Helical" evidence="1">
    <location>
        <begin position="330"/>
        <end position="351"/>
    </location>
</feature>
<organism evidence="2 3">
    <name type="scientific">Nitrosococcus oceani C-27</name>
    <dbReference type="NCBI Taxonomy" id="314279"/>
    <lineage>
        <taxon>Bacteria</taxon>
        <taxon>Pseudomonadati</taxon>
        <taxon>Pseudomonadota</taxon>
        <taxon>Gammaproteobacteria</taxon>
        <taxon>Chromatiales</taxon>
        <taxon>Chromatiaceae</taxon>
        <taxon>Nitrosococcus</taxon>
    </lineage>
</organism>
<keyword evidence="1" id="KW-0472">Membrane</keyword>
<dbReference type="Pfam" id="PF03929">
    <property type="entry name" value="PepSY_TM"/>
    <property type="match status" value="1"/>
</dbReference>
<evidence type="ECO:0000256" key="1">
    <source>
        <dbReference type="SAM" id="Phobius"/>
    </source>
</evidence>
<feature type="transmembrane region" description="Helical" evidence="1">
    <location>
        <begin position="12"/>
        <end position="32"/>
    </location>
</feature>
<comment type="caution">
    <text evidence="2">The sequence shown here is derived from an EMBL/GenBank/DDBJ whole genome shotgun (WGS) entry which is preliminary data.</text>
</comment>
<gene>
    <name evidence="2" type="ORF">IB75_09665</name>
</gene>
<feature type="transmembrane region" description="Helical" evidence="1">
    <location>
        <begin position="134"/>
        <end position="159"/>
    </location>
</feature>
<protein>
    <submittedName>
        <fullName evidence="2">Peptidase</fullName>
    </submittedName>
</protein>
<sequence length="370" mass="40821">MYRLLQKTHLWIGLMAGALFCISGLSGSVLVFDDELDAYFNSELWQVEPQPGPIRLNEATTKIRSAFPSSVLLYARLPREPNHSIEYWVKDEALQRVYIDPWRLDILGVRGEHAGLLGFLHDLHVHLLAGAQGLLANGILGLILLLMVVTGLWLAWPGWRRLLKTLRLPRTEARVARWFALHRSVGLISLLLLFSSALTGAAMVFHEQANAALIALFGGPSLPEPPPIKASPLQSVSKSPAELLNIAESAVGDERATWLQFPAQPSVPFIVRLRHPDNPHPNGTSYVALDATTGEILMAHDETRSGPGQQIADLKYPLHIGTALGLPGRLVILVAGMMPTLLFVTGVYTWWRKRQKRRARLGKSPSPSNA</sequence>
<evidence type="ECO:0000313" key="2">
    <source>
        <dbReference type="EMBL" id="KFI19216.1"/>
    </source>
</evidence>